<evidence type="ECO:0000313" key="1">
    <source>
        <dbReference type="EMBL" id="CAB4996198.1"/>
    </source>
</evidence>
<proteinExistence type="predicted"/>
<dbReference type="AlphaFoldDB" id="A0A6J7NU23"/>
<name>A0A6J7NU23_9ZZZZ</name>
<dbReference type="InterPro" id="IPR023606">
    <property type="entry name" value="CoA-Trfase_III_dom_1_sf"/>
</dbReference>
<gene>
    <name evidence="1" type="ORF">UFOPK3931_01815</name>
</gene>
<dbReference type="Gene3D" id="3.40.50.10540">
    <property type="entry name" value="Crotonobetainyl-coa:carnitine coa-transferase, domain 1"/>
    <property type="match status" value="1"/>
</dbReference>
<organism evidence="1">
    <name type="scientific">freshwater metagenome</name>
    <dbReference type="NCBI Taxonomy" id="449393"/>
    <lineage>
        <taxon>unclassified sequences</taxon>
        <taxon>metagenomes</taxon>
        <taxon>ecological metagenomes</taxon>
    </lineage>
</organism>
<protein>
    <submittedName>
        <fullName evidence="1">Unannotated protein</fullName>
    </submittedName>
</protein>
<dbReference type="EMBL" id="CAFBOL010000049">
    <property type="protein sequence ID" value="CAB4996198.1"/>
    <property type="molecule type" value="Genomic_DNA"/>
</dbReference>
<sequence>MADHPIVGEYRVLPGGVRFDATPASVRRHAPLVGQHGDEVLAEIGYTAAEVAALRAEGVLHTLAATDPLP</sequence>
<dbReference type="SUPFAM" id="SSF89796">
    <property type="entry name" value="CoA-transferase family III (CaiB/BaiF)"/>
    <property type="match status" value="1"/>
</dbReference>
<reference evidence="1" key="1">
    <citation type="submission" date="2020-05" db="EMBL/GenBank/DDBJ databases">
        <authorList>
            <person name="Chiriac C."/>
            <person name="Salcher M."/>
            <person name="Ghai R."/>
            <person name="Kavagutti S V."/>
        </authorList>
    </citation>
    <scope>NUCLEOTIDE SEQUENCE</scope>
</reference>
<accession>A0A6J7NU23</accession>